<dbReference type="InterPro" id="IPR029055">
    <property type="entry name" value="Ntn_hydrolases_N"/>
</dbReference>
<accession>A0A0R0M128</accession>
<dbReference type="SUPFAM" id="SSF56235">
    <property type="entry name" value="N-terminal nucleophile aminohydrolases (Ntn hydrolases)"/>
    <property type="match status" value="2"/>
</dbReference>
<keyword evidence="1 2" id="KW-0647">Proteasome</keyword>
<dbReference type="AlphaFoldDB" id="A0A0R0M128"/>
<dbReference type="Pfam" id="PF10584">
    <property type="entry name" value="Proteasome_A_N"/>
    <property type="match status" value="1"/>
</dbReference>
<evidence type="ECO:0000259" key="3">
    <source>
        <dbReference type="PROSITE" id="PS00388"/>
    </source>
</evidence>
<keyword evidence="2" id="KW-0963">Cytoplasm</keyword>
<dbReference type="Gene3D" id="3.60.20.10">
    <property type="entry name" value="Glutamine Phosphoribosylpyrophosphate, subunit 1, domain 1"/>
    <property type="match status" value="1"/>
</dbReference>
<reference evidence="4 5" key="1">
    <citation type="submission" date="2015-07" db="EMBL/GenBank/DDBJ databases">
        <title>The genome of Pseudoloma neurophilia, a relevant intracellular parasite of the zebrafish.</title>
        <authorList>
            <person name="Ndikumana S."/>
            <person name="Pelin A."/>
            <person name="Sanders J."/>
            <person name="Corradi N."/>
        </authorList>
    </citation>
    <scope>NUCLEOTIDE SEQUENCE [LARGE SCALE GENOMIC DNA]</scope>
    <source>
        <strain evidence="4 5">MK1</strain>
    </source>
</reference>
<evidence type="ECO:0000256" key="1">
    <source>
        <dbReference type="ARBA" id="ARBA00022942"/>
    </source>
</evidence>
<dbReference type="PROSITE" id="PS00388">
    <property type="entry name" value="PROTEASOME_ALPHA_1"/>
    <property type="match status" value="1"/>
</dbReference>
<dbReference type="InterPro" id="IPR001353">
    <property type="entry name" value="Proteasome_sua/b"/>
</dbReference>
<keyword evidence="5" id="KW-1185">Reference proteome</keyword>
<sequence>MEDGDFDNALNVFSPDGKLLQLDHAQKSSEQSKALIFVNNGKSIVIFTEKKNNQAMVNEQIIQTVNDSIKNNENIPLVINLNEPIEKYRSQIDELFTFNDSKKINRSPNATDHSIPLEIKESYPIFMCTAGLRPDALYILKEARFICKNWSYTNLKEITTSILSKELANYLHDYTISDRFRPFGTKILMFGLEKDILSKEVKMRSFIISCDGNFNELLAGSIGNKEEEITTFLEQNYNYSMNDQEMVTICYETIKNTVQNDTEKLQGFIINNTVEEIPLT</sequence>
<organism evidence="4 5">
    <name type="scientific">Pseudoloma neurophilia</name>
    <dbReference type="NCBI Taxonomy" id="146866"/>
    <lineage>
        <taxon>Eukaryota</taxon>
        <taxon>Fungi</taxon>
        <taxon>Fungi incertae sedis</taxon>
        <taxon>Microsporidia</taxon>
        <taxon>Pseudoloma</taxon>
    </lineage>
</organism>
<evidence type="ECO:0000256" key="2">
    <source>
        <dbReference type="RuleBase" id="RU000551"/>
    </source>
</evidence>
<dbReference type="Proteomes" id="UP000051530">
    <property type="component" value="Unassembled WGS sequence"/>
</dbReference>
<dbReference type="InterPro" id="IPR000426">
    <property type="entry name" value="Proteasome_asu_N"/>
</dbReference>
<protein>
    <recommendedName>
        <fullName evidence="2">Proteasome subunit alpha type</fullName>
    </recommendedName>
</protein>
<dbReference type="VEuPathDB" id="MicrosporidiaDB:M153_1062000683"/>
<dbReference type="OrthoDB" id="431557at2759"/>
<comment type="subunit">
    <text evidence="2">The 26S proteasome consists of a 20S proteasome core and two 19S regulatory subunits.</text>
</comment>
<dbReference type="SMART" id="SM00948">
    <property type="entry name" value="Proteasome_A_N"/>
    <property type="match status" value="1"/>
</dbReference>
<evidence type="ECO:0000313" key="4">
    <source>
        <dbReference type="EMBL" id="KRH93326.1"/>
    </source>
</evidence>
<dbReference type="GO" id="GO:0005634">
    <property type="term" value="C:nucleus"/>
    <property type="evidence" value="ECO:0007669"/>
    <property type="project" value="UniProtKB-SubCell"/>
</dbReference>
<keyword evidence="2" id="KW-0539">Nucleus</keyword>
<dbReference type="EMBL" id="LGUB01000384">
    <property type="protein sequence ID" value="KRH93326.1"/>
    <property type="molecule type" value="Genomic_DNA"/>
</dbReference>
<gene>
    <name evidence="4" type="ORF">M153_1062000683</name>
</gene>
<dbReference type="GO" id="GO:0006511">
    <property type="term" value="P:ubiquitin-dependent protein catabolic process"/>
    <property type="evidence" value="ECO:0007669"/>
    <property type="project" value="InterPro"/>
</dbReference>
<evidence type="ECO:0000313" key="5">
    <source>
        <dbReference type="Proteomes" id="UP000051530"/>
    </source>
</evidence>
<dbReference type="PANTHER" id="PTHR11599">
    <property type="entry name" value="PROTEASOME SUBUNIT ALPHA/BETA"/>
    <property type="match status" value="1"/>
</dbReference>
<proteinExistence type="inferred from homology"/>
<dbReference type="Pfam" id="PF00227">
    <property type="entry name" value="Proteasome"/>
    <property type="match status" value="1"/>
</dbReference>
<dbReference type="InterPro" id="IPR050115">
    <property type="entry name" value="Proteasome_alpha"/>
</dbReference>
<dbReference type="GO" id="GO:0019773">
    <property type="term" value="C:proteasome core complex, alpha-subunit complex"/>
    <property type="evidence" value="ECO:0007669"/>
    <property type="project" value="InterPro"/>
</dbReference>
<comment type="similarity">
    <text evidence="2">Belongs to the peptidase T1A family.</text>
</comment>
<dbReference type="GO" id="GO:0005737">
    <property type="term" value="C:cytoplasm"/>
    <property type="evidence" value="ECO:0007669"/>
    <property type="project" value="UniProtKB-SubCell"/>
</dbReference>
<feature type="domain" description="Proteasome alpha-type subunits" evidence="3">
    <location>
        <begin position="6"/>
        <end position="28"/>
    </location>
</feature>
<comment type="caution">
    <text evidence="4">The sequence shown here is derived from an EMBL/GenBank/DDBJ whole genome shotgun (WGS) entry which is preliminary data.</text>
</comment>
<name>A0A0R0M128_9MICR</name>
<comment type="subcellular location">
    <subcellularLocation>
        <location evidence="2">Cytoplasm</location>
    </subcellularLocation>
    <subcellularLocation>
        <location evidence="2">Nucleus</location>
    </subcellularLocation>
</comment>